<accession>A0A210QD93</accession>
<organism evidence="12 13">
    <name type="scientific">Mizuhopecten yessoensis</name>
    <name type="common">Japanese scallop</name>
    <name type="synonym">Patinopecten yessoensis</name>
    <dbReference type="NCBI Taxonomy" id="6573"/>
    <lineage>
        <taxon>Eukaryota</taxon>
        <taxon>Metazoa</taxon>
        <taxon>Spiralia</taxon>
        <taxon>Lophotrochozoa</taxon>
        <taxon>Mollusca</taxon>
        <taxon>Bivalvia</taxon>
        <taxon>Autobranchia</taxon>
        <taxon>Pteriomorphia</taxon>
        <taxon>Pectinida</taxon>
        <taxon>Pectinoidea</taxon>
        <taxon>Pectinidae</taxon>
        <taxon>Mizuhopecten</taxon>
    </lineage>
</organism>
<dbReference type="Gene3D" id="2.60.40.290">
    <property type="match status" value="1"/>
</dbReference>
<dbReference type="InterPro" id="IPR001701">
    <property type="entry name" value="Glyco_hydro_9"/>
</dbReference>
<dbReference type="GO" id="GO:0030245">
    <property type="term" value="P:cellulose catabolic process"/>
    <property type="evidence" value="ECO:0007669"/>
    <property type="project" value="UniProtKB-KW"/>
</dbReference>
<proteinExistence type="inferred from homology"/>
<name>A0A210QD93_MIZYE</name>
<feature type="domain" description="Glycoside hydrolase family 9" evidence="11">
    <location>
        <begin position="154"/>
        <end position="575"/>
    </location>
</feature>
<dbReference type="GO" id="GO:0008810">
    <property type="term" value="F:cellulase activity"/>
    <property type="evidence" value="ECO:0007669"/>
    <property type="project" value="UniProtKB-EC"/>
</dbReference>
<comment type="catalytic activity">
    <reaction evidence="1 9">
        <text>Endohydrolysis of (1-&gt;4)-beta-D-glucosidic linkages in cellulose, lichenin and cereal beta-D-glucans.</text>
        <dbReference type="EC" id="3.2.1.4"/>
    </reaction>
</comment>
<dbReference type="Gene3D" id="1.50.10.10">
    <property type="match status" value="1"/>
</dbReference>
<keyword evidence="7 8" id="KW-0624">Polysaccharide degradation</keyword>
<evidence type="ECO:0000259" key="11">
    <source>
        <dbReference type="Pfam" id="PF00759"/>
    </source>
</evidence>
<keyword evidence="13" id="KW-1185">Reference proteome</keyword>
<dbReference type="OrthoDB" id="10257085at2759"/>
<gene>
    <name evidence="12" type="ORF">KP79_PYT21210</name>
</gene>
<evidence type="ECO:0000256" key="7">
    <source>
        <dbReference type="ARBA" id="ARBA00023326"/>
    </source>
</evidence>
<evidence type="ECO:0000256" key="4">
    <source>
        <dbReference type="ARBA" id="ARBA00023001"/>
    </source>
</evidence>
<feature type="chain" id="PRO_5011812659" description="Endoglucanase" evidence="9">
    <location>
        <begin position="19"/>
        <end position="601"/>
    </location>
</feature>
<dbReference type="Pfam" id="PF00553">
    <property type="entry name" value="CBM_2"/>
    <property type="match status" value="1"/>
</dbReference>
<dbReference type="AlphaFoldDB" id="A0A210QD93"/>
<evidence type="ECO:0000256" key="2">
    <source>
        <dbReference type="ARBA" id="ARBA00007072"/>
    </source>
</evidence>
<dbReference type="InterPro" id="IPR012341">
    <property type="entry name" value="6hp_glycosidase-like_sf"/>
</dbReference>
<comment type="caution">
    <text evidence="12">The sequence shown here is derived from an EMBL/GenBank/DDBJ whole genome shotgun (WGS) entry which is preliminary data.</text>
</comment>
<reference evidence="12 13" key="1">
    <citation type="journal article" date="2017" name="Nat. Ecol. Evol.">
        <title>Scallop genome provides insights into evolution of bilaterian karyotype and development.</title>
        <authorList>
            <person name="Wang S."/>
            <person name="Zhang J."/>
            <person name="Jiao W."/>
            <person name="Li J."/>
            <person name="Xun X."/>
            <person name="Sun Y."/>
            <person name="Guo X."/>
            <person name="Huan P."/>
            <person name="Dong B."/>
            <person name="Zhang L."/>
            <person name="Hu X."/>
            <person name="Sun X."/>
            <person name="Wang J."/>
            <person name="Zhao C."/>
            <person name="Wang Y."/>
            <person name="Wang D."/>
            <person name="Huang X."/>
            <person name="Wang R."/>
            <person name="Lv J."/>
            <person name="Li Y."/>
            <person name="Zhang Z."/>
            <person name="Liu B."/>
            <person name="Lu W."/>
            <person name="Hui Y."/>
            <person name="Liang J."/>
            <person name="Zhou Z."/>
            <person name="Hou R."/>
            <person name="Li X."/>
            <person name="Liu Y."/>
            <person name="Li H."/>
            <person name="Ning X."/>
            <person name="Lin Y."/>
            <person name="Zhao L."/>
            <person name="Xing Q."/>
            <person name="Dou J."/>
            <person name="Li Y."/>
            <person name="Mao J."/>
            <person name="Guo H."/>
            <person name="Dou H."/>
            <person name="Li T."/>
            <person name="Mu C."/>
            <person name="Jiang W."/>
            <person name="Fu Q."/>
            <person name="Fu X."/>
            <person name="Miao Y."/>
            <person name="Liu J."/>
            <person name="Yu Q."/>
            <person name="Li R."/>
            <person name="Liao H."/>
            <person name="Li X."/>
            <person name="Kong Y."/>
            <person name="Jiang Z."/>
            <person name="Chourrout D."/>
            <person name="Li R."/>
            <person name="Bao Z."/>
        </authorList>
    </citation>
    <scope>NUCLEOTIDE SEQUENCE [LARGE SCALE GENOMIC DNA]</scope>
    <source>
        <strain evidence="12 13">PY_sf001</strain>
    </source>
</reference>
<evidence type="ECO:0000256" key="3">
    <source>
        <dbReference type="ARBA" id="ARBA00022801"/>
    </source>
</evidence>
<feature type="domain" description="CBM2" evidence="10">
    <location>
        <begin position="22"/>
        <end position="116"/>
    </location>
</feature>
<feature type="active site" evidence="8">
    <location>
        <position position="562"/>
    </location>
</feature>
<dbReference type="PANTHER" id="PTHR22298">
    <property type="entry name" value="ENDO-1,4-BETA-GLUCANASE"/>
    <property type="match status" value="1"/>
</dbReference>
<evidence type="ECO:0000256" key="6">
    <source>
        <dbReference type="ARBA" id="ARBA00023295"/>
    </source>
</evidence>
<evidence type="ECO:0000259" key="10">
    <source>
        <dbReference type="Pfam" id="PF00553"/>
    </source>
</evidence>
<evidence type="ECO:0000313" key="12">
    <source>
        <dbReference type="EMBL" id="OWF46713.1"/>
    </source>
</evidence>
<evidence type="ECO:0000256" key="9">
    <source>
        <dbReference type="RuleBase" id="RU361166"/>
    </source>
</evidence>
<dbReference type="InterPro" id="IPR033126">
    <property type="entry name" value="Glyco_hydro_9_Asp/Glu_AS"/>
</dbReference>
<evidence type="ECO:0000256" key="1">
    <source>
        <dbReference type="ARBA" id="ARBA00000966"/>
    </source>
</evidence>
<dbReference type="GO" id="GO:0030247">
    <property type="term" value="F:polysaccharide binding"/>
    <property type="evidence" value="ECO:0007669"/>
    <property type="project" value="InterPro"/>
</dbReference>
<sequence>MLTIFVVTFMLVLNPNEAVRQSLQINSVWNGGFHGSFTIHPGHAIIGWTAHLSFSKAVQTLEIFKATILSSSNGNRDYFVQNVRWDGNVTAEDSLTVDFTGTMVGDQAPTGTVTLTEVTVGGSSNHVTNPTTLGPAIPQSTNQSVLALNTKYDYAEALRLSILFYAAQRSGKLPANNPIPWRGDSALQDGHDVHTDLTGGWYDAGDLIKFNFPMASTTTLLVWGLIRWPDAYQAAGQLDNMYDSVKWPLDYFLKCWKPSRHTLYIQCGNGHAGHDYWGRPEDMNPNRPTYKVTAQKPGSDVAGETAAAMAAGSIAFQSKDTVYANRLLTASRSLYVFAKSHRGKYSDSVHDVHEFYASSGYEDELCTAAAWLYKATNETHYLTDAQQFYDSDTAYALSWDDKQISCQVLLWELTGKAKYKTSVQHFLHNYMPGGNVPYTPCGLVFRAKWGSLAFAANAAFVALMASEDGIGGADYKTWALSQIDYALGENNHNFSYEIGFGSKYPVKPHHVGSSCPSPPATCDWDAFNSHAPNPHILYGALVGGPGHHDDYTDDRKDYVKNEVACDYNSGFQSALAGLVHFALQHDLPAAPTLRCSSRKRH</sequence>
<dbReference type="EC" id="3.2.1.4" evidence="9"/>
<protein>
    <recommendedName>
        <fullName evidence="9">Endoglucanase</fullName>
        <ecNumber evidence="9">3.2.1.4</ecNumber>
    </recommendedName>
</protein>
<keyword evidence="5 8" id="KW-0119">Carbohydrate metabolism</keyword>
<dbReference type="EMBL" id="NEDP02004099">
    <property type="protein sequence ID" value="OWF46713.1"/>
    <property type="molecule type" value="Genomic_DNA"/>
</dbReference>
<dbReference type="STRING" id="6573.A0A210QD93"/>
<feature type="signal peptide" evidence="9">
    <location>
        <begin position="1"/>
        <end position="18"/>
    </location>
</feature>
<keyword evidence="6 8" id="KW-0326">Glycosidase</keyword>
<dbReference type="PROSITE" id="PS00698">
    <property type="entry name" value="GH9_3"/>
    <property type="match status" value="1"/>
</dbReference>
<dbReference type="SUPFAM" id="SSF49384">
    <property type="entry name" value="Carbohydrate-binding domain"/>
    <property type="match status" value="1"/>
</dbReference>
<comment type="similarity">
    <text evidence="2 8 9">Belongs to the glycosyl hydrolase 9 (cellulase E) family.</text>
</comment>
<evidence type="ECO:0000256" key="8">
    <source>
        <dbReference type="PROSITE-ProRule" id="PRU10060"/>
    </source>
</evidence>
<dbReference type="Proteomes" id="UP000242188">
    <property type="component" value="Unassembled WGS sequence"/>
</dbReference>
<dbReference type="InterPro" id="IPR012291">
    <property type="entry name" value="CBM2_carb-bd_dom_sf"/>
</dbReference>
<keyword evidence="9" id="KW-0732">Signal</keyword>
<feature type="active site" evidence="8">
    <location>
        <position position="553"/>
    </location>
</feature>
<evidence type="ECO:0000313" key="13">
    <source>
        <dbReference type="Proteomes" id="UP000242188"/>
    </source>
</evidence>
<keyword evidence="4 9" id="KW-0136">Cellulose degradation</keyword>
<dbReference type="InterPro" id="IPR001919">
    <property type="entry name" value="CBD2"/>
</dbReference>
<keyword evidence="3 8" id="KW-0378">Hydrolase</keyword>
<evidence type="ECO:0000256" key="5">
    <source>
        <dbReference type="ARBA" id="ARBA00023277"/>
    </source>
</evidence>
<dbReference type="Pfam" id="PF00759">
    <property type="entry name" value="Glyco_hydro_9"/>
    <property type="match status" value="1"/>
</dbReference>
<dbReference type="InterPro" id="IPR008965">
    <property type="entry name" value="CBM2/CBM3_carb-bd_dom_sf"/>
</dbReference>
<dbReference type="SUPFAM" id="SSF48208">
    <property type="entry name" value="Six-hairpin glycosidases"/>
    <property type="match status" value="1"/>
</dbReference>
<dbReference type="InterPro" id="IPR008928">
    <property type="entry name" value="6-hairpin_glycosidase_sf"/>
</dbReference>